<protein>
    <recommendedName>
        <fullName evidence="1">Schlafen AlbA-2 domain-containing protein</fullName>
    </recommendedName>
</protein>
<dbReference type="Pfam" id="PF13749">
    <property type="entry name" value="HATPase_c_4"/>
    <property type="match status" value="1"/>
</dbReference>
<evidence type="ECO:0000313" key="2">
    <source>
        <dbReference type="EMBL" id="TGO02975.1"/>
    </source>
</evidence>
<feature type="domain" description="Schlafen AlbA-2" evidence="1">
    <location>
        <begin position="7"/>
        <end position="116"/>
    </location>
</feature>
<sequence>MNIPETENQYIEFKTQEVSSRDLAEEIVAFANWEGGEIWLGVEDERRIAGLSRSYEEDVMNIGRTGVIPPINLGYQEYSFGEQRVARIIIPKGVDRPYYTSRNRYYIRVGSTKRIASREELIRLFQASGLFHYDLIELNSSRERELNYSEIADYFTRYQINFTEESEQEKRRLIQTSDILGTQGHPTVGGLLIFGITPERFLPQAGITFAHFKGREINADLLDKKNFGGNLPRQVDNALAAIKANLPIASTLQGTKRIESPHYSDKVFRELLVNACVHRNYSITGSQIRVFLFQDRIEFMSPGRLPNTVNVEKLIVGTSYARNPLLVRFMENLGYMDKLGRGLPMVYREAKDLNRFIDFIDEGEEFRVILGLNAFNN</sequence>
<accession>A0A4E0QVD6</accession>
<dbReference type="InterPro" id="IPR038461">
    <property type="entry name" value="Schlafen_AlbA_2_dom_sf"/>
</dbReference>
<dbReference type="Pfam" id="PF04326">
    <property type="entry name" value="SLFN_AlbA_2"/>
    <property type="match status" value="1"/>
</dbReference>
<dbReference type="AlphaFoldDB" id="A0A4E0QVD6"/>
<name>A0A4E0QVD6_9GAMM</name>
<reference evidence="2 3" key="1">
    <citation type="journal article" date="2016" name="Front. Microbiol.">
        <title>Single-Cell (Meta-)Genomics of a Dimorphic Candidatus Thiomargarita nelsonii Reveals Genomic Plasticity.</title>
        <authorList>
            <person name="Flood B.E."/>
            <person name="Fliss P."/>
            <person name="Jones D.S."/>
            <person name="Dick G.J."/>
            <person name="Jain S."/>
            <person name="Kaster A.K."/>
            <person name="Winkel M."/>
            <person name="Mussmann M."/>
            <person name="Bailey J."/>
        </authorList>
    </citation>
    <scope>NUCLEOTIDE SEQUENCE [LARGE SCALE GENOMIC DNA]</scope>
    <source>
        <strain evidence="2">Hydrate Ridge</strain>
    </source>
</reference>
<dbReference type="InterPro" id="IPR038475">
    <property type="entry name" value="RecG_C_sf"/>
</dbReference>
<dbReference type="InterPro" id="IPR007421">
    <property type="entry name" value="Schlafen_AlbA_2_dom"/>
</dbReference>
<dbReference type="PANTHER" id="PTHR30595:SF6">
    <property type="entry name" value="SCHLAFEN ALBA-2 DOMAIN-CONTAINING PROTEIN"/>
    <property type="match status" value="1"/>
</dbReference>
<dbReference type="Gene3D" id="3.30.565.60">
    <property type="match status" value="1"/>
</dbReference>
<organism evidence="2 3">
    <name type="scientific">Candidatus Thiomargarita nelsonii</name>
    <dbReference type="NCBI Taxonomy" id="1003181"/>
    <lineage>
        <taxon>Bacteria</taxon>
        <taxon>Pseudomonadati</taxon>
        <taxon>Pseudomonadota</taxon>
        <taxon>Gammaproteobacteria</taxon>
        <taxon>Thiotrichales</taxon>
        <taxon>Thiotrichaceae</taxon>
        <taxon>Thiomargarita</taxon>
    </lineage>
</organism>
<dbReference type="PANTHER" id="PTHR30595">
    <property type="entry name" value="GLPR-RELATED TRANSCRIPTIONAL REPRESSOR"/>
    <property type="match status" value="1"/>
</dbReference>
<proteinExistence type="predicted"/>
<dbReference type="EMBL" id="JSZA02000054">
    <property type="protein sequence ID" value="TGO02975.1"/>
    <property type="molecule type" value="Genomic_DNA"/>
</dbReference>
<dbReference type="Proteomes" id="UP000030428">
    <property type="component" value="Unassembled WGS sequence"/>
</dbReference>
<dbReference type="Gene3D" id="3.30.950.30">
    <property type="entry name" value="Schlafen, AAA domain"/>
    <property type="match status" value="1"/>
</dbReference>
<gene>
    <name evidence="2" type="ORF">PN36_15155</name>
</gene>
<evidence type="ECO:0000259" key="1">
    <source>
        <dbReference type="Pfam" id="PF04326"/>
    </source>
</evidence>
<comment type="caution">
    <text evidence="2">The sequence shown here is derived from an EMBL/GenBank/DDBJ whole genome shotgun (WGS) entry which is preliminary data.</text>
</comment>
<evidence type="ECO:0000313" key="3">
    <source>
        <dbReference type="Proteomes" id="UP000030428"/>
    </source>
</evidence>
<keyword evidence="3" id="KW-1185">Reference proteome</keyword>